<comment type="caution">
    <text evidence="1">The sequence shown here is derived from an EMBL/GenBank/DDBJ whole genome shotgun (WGS) entry which is preliminary data.</text>
</comment>
<dbReference type="EMBL" id="JBICBT010001056">
    <property type="protein sequence ID" value="KAL3085551.1"/>
    <property type="molecule type" value="Genomic_DNA"/>
</dbReference>
<dbReference type="Proteomes" id="UP001620626">
    <property type="component" value="Unassembled WGS sequence"/>
</dbReference>
<accession>A0ABD2J1W3</accession>
<sequence>MPALTTPMNGTANGQQRHFWLPNELIHELLLWVRPSYFWRVRQMLTTSAILCPLLMGGKHAITWHEPYDVWHLESTFADRKFGPTKVCAYLCRNHSMLLPRNFFQFSHCTQDYVTLYVLIVLDSSKFSSLSHVALARRGFESRGSFRSTGFVIESATFVYCQDEPFDLIKLKFPKTEDVGVIMYTLQTLLKQFANYIDVVLPNHMRGTHQLEGI</sequence>
<evidence type="ECO:0000313" key="2">
    <source>
        <dbReference type="Proteomes" id="UP001620626"/>
    </source>
</evidence>
<gene>
    <name evidence="1" type="ORF">niasHT_037292</name>
</gene>
<dbReference type="AlphaFoldDB" id="A0ABD2J1W3"/>
<evidence type="ECO:0000313" key="1">
    <source>
        <dbReference type="EMBL" id="KAL3085551.1"/>
    </source>
</evidence>
<proteinExistence type="predicted"/>
<protein>
    <submittedName>
        <fullName evidence="1">Uncharacterized protein</fullName>
    </submittedName>
</protein>
<organism evidence="1 2">
    <name type="scientific">Heterodera trifolii</name>
    <dbReference type="NCBI Taxonomy" id="157864"/>
    <lineage>
        <taxon>Eukaryota</taxon>
        <taxon>Metazoa</taxon>
        <taxon>Ecdysozoa</taxon>
        <taxon>Nematoda</taxon>
        <taxon>Chromadorea</taxon>
        <taxon>Rhabditida</taxon>
        <taxon>Tylenchina</taxon>
        <taxon>Tylenchomorpha</taxon>
        <taxon>Tylenchoidea</taxon>
        <taxon>Heteroderidae</taxon>
        <taxon>Heteroderinae</taxon>
        <taxon>Heterodera</taxon>
    </lineage>
</organism>
<name>A0ABD2J1W3_9BILA</name>
<keyword evidence="2" id="KW-1185">Reference proteome</keyword>
<reference evidence="1 2" key="1">
    <citation type="submission" date="2024-10" db="EMBL/GenBank/DDBJ databases">
        <authorList>
            <person name="Kim D."/>
        </authorList>
    </citation>
    <scope>NUCLEOTIDE SEQUENCE [LARGE SCALE GENOMIC DNA]</scope>
    <source>
        <strain evidence="1">BH-2024</strain>
    </source>
</reference>